<dbReference type="SMART" id="SM00849">
    <property type="entry name" value="Lactamase_B"/>
    <property type="match status" value="1"/>
</dbReference>
<evidence type="ECO:0000259" key="1">
    <source>
        <dbReference type="SMART" id="SM00849"/>
    </source>
</evidence>
<gene>
    <name evidence="2" type="ORF">GCM10009001_12600</name>
</gene>
<sequence>MHRFMLKFFSGTIMIFFIMTGQAGYIQAEQQPKMDVHFIDVGQGDSILVQTPSGKNILIDGGPPDAGKKVVSYLEKLDVNQIDLLVATHPDIDHIGGLPYILKSVEVKQLLDSGKMYTTKTYARYISQILFYKIPVTIAKENELISIDPHVNVRVLNAHSGSENNNESSIVLQISFKQIDFLLMADVKKEQEEELLKKYNLDSEIIKIAHHGSSTSTSLDFLKEVSPRLAIISYGRTNDYGHPVDRVINNLIKVNAGIYSTAVFGDMTISTDGEGYLLMTEKTPVSILETG</sequence>
<dbReference type="InterPro" id="IPR001279">
    <property type="entry name" value="Metallo-B-lactamas"/>
</dbReference>
<dbReference type="EMBL" id="BAAADS010000009">
    <property type="protein sequence ID" value="GAA0597960.1"/>
    <property type="molecule type" value="Genomic_DNA"/>
</dbReference>
<dbReference type="Pfam" id="PF00753">
    <property type="entry name" value="Lactamase_B"/>
    <property type="match status" value="1"/>
</dbReference>
<keyword evidence="3" id="KW-1185">Reference proteome</keyword>
<dbReference type="PANTHER" id="PTHR30619:SF7">
    <property type="entry name" value="BETA-LACTAMASE DOMAIN PROTEIN"/>
    <property type="match status" value="1"/>
</dbReference>
<evidence type="ECO:0000313" key="3">
    <source>
        <dbReference type="Proteomes" id="UP001500866"/>
    </source>
</evidence>
<feature type="domain" description="Metallo-beta-lactamase" evidence="1">
    <location>
        <begin position="43"/>
        <end position="236"/>
    </location>
</feature>
<protein>
    <submittedName>
        <fullName evidence="2">ComEC/Rec2 family competence protein</fullName>
    </submittedName>
</protein>
<dbReference type="RefSeq" id="WP_390350818.1">
    <property type="nucleotide sequence ID" value="NZ_JBHUMU010000002.1"/>
</dbReference>
<dbReference type="InterPro" id="IPR036866">
    <property type="entry name" value="RibonucZ/Hydroxyglut_hydro"/>
</dbReference>
<reference evidence="2 3" key="1">
    <citation type="journal article" date="2019" name="Int. J. Syst. Evol. Microbiol.">
        <title>The Global Catalogue of Microorganisms (GCM) 10K type strain sequencing project: providing services to taxonomists for standard genome sequencing and annotation.</title>
        <authorList>
            <consortium name="The Broad Institute Genomics Platform"/>
            <consortium name="The Broad Institute Genome Sequencing Center for Infectious Disease"/>
            <person name="Wu L."/>
            <person name="Ma J."/>
        </authorList>
    </citation>
    <scope>NUCLEOTIDE SEQUENCE [LARGE SCALE GENOMIC DNA]</scope>
    <source>
        <strain evidence="2 3">JCM 15395</strain>
    </source>
</reference>
<dbReference type="Proteomes" id="UP001500866">
    <property type="component" value="Unassembled WGS sequence"/>
</dbReference>
<dbReference type="Gene3D" id="3.60.15.10">
    <property type="entry name" value="Ribonuclease Z/Hydroxyacylglutathione hydrolase-like"/>
    <property type="match status" value="1"/>
</dbReference>
<dbReference type="InterPro" id="IPR052159">
    <property type="entry name" value="Competence_DNA_uptake"/>
</dbReference>
<evidence type="ECO:0000313" key="2">
    <source>
        <dbReference type="EMBL" id="GAA0597960.1"/>
    </source>
</evidence>
<dbReference type="PANTHER" id="PTHR30619">
    <property type="entry name" value="DNA INTERNALIZATION/COMPETENCE PROTEIN COMEC/REC2"/>
    <property type="match status" value="1"/>
</dbReference>
<accession>A0ABN1FUC7</accession>
<name>A0ABN1FUC7_9BACI</name>
<proteinExistence type="predicted"/>
<dbReference type="SUPFAM" id="SSF56281">
    <property type="entry name" value="Metallo-hydrolase/oxidoreductase"/>
    <property type="match status" value="1"/>
</dbReference>
<dbReference type="CDD" id="cd07731">
    <property type="entry name" value="ComA-like_MBL-fold"/>
    <property type="match status" value="1"/>
</dbReference>
<organism evidence="2 3">
    <name type="scientific">Virgibacillus siamensis</name>
    <dbReference type="NCBI Taxonomy" id="480071"/>
    <lineage>
        <taxon>Bacteria</taxon>
        <taxon>Bacillati</taxon>
        <taxon>Bacillota</taxon>
        <taxon>Bacilli</taxon>
        <taxon>Bacillales</taxon>
        <taxon>Bacillaceae</taxon>
        <taxon>Virgibacillus</taxon>
    </lineage>
</organism>
<comment type="caution">
    <text evidence="2">The sequence shown here is derived from an EMBL/GenBank/DDBJ whole genome shotgun (WGS) entry which is preliminary data.</text>
</comment>
<dbReference type="InterPro" id="IPR035681">
    <property type="entry name" value="ComA-like_MBL"/>
</dbReference>